<feature type="transmembrane region" description="Helical" evidence="7">
    <location>
        <begin position="185"/>
        <end position="205"/>
    </location>
</feature>
<dbReference type="InterPro" id="IPR004638">
    <property type="entry name" value="EmrB-like"/>
</dbReference>
<dbReference type="Proteomes" id="UP001184150">
    <property type="component" value="Unassembled WGS sequence"/>
</dbReference>
<feature type="transmembrane region" description="Helical" evidence="7">
    <location>
        <begin position="35"/>
        <end position="57"/>
    </location>
</feature>
<feature type="transmembrane region" description="Helical" evidence="7">
    <location>
        <begin position="153"/>
        <end position="173"/>
    </location>
</feature>
<evidence type="ECO:0000256" key="7">
    <source>
        <dbReference type="SAM" id="Phobius"/>
    </source>
</evidence>
<evidence type="ECO:0000256" key="1">
    <source>
        <dbReference type="ARBA" id="ARBA00004651"/>
    </source>
</evidence>
<feature type="transmembrane region" description="Helical" evidence="7">
    <location>
        <begin position="274"/>
        <end position="300"/>
    </location>
</feature>
<comment type="caution">
    <text evidence="9">The sequence shown here is derived from an EMBL/GenBank/DDBJ whole genome shotgun (WGS) entry which is preliminary data.</text>
</comment>
<dbReference type="SUPFAM" id="SSF103473">
    <property type="entry name" value="MFS general substrate transporter"/>
    <property type="match status" value="1"/>
</dbReference>
<dbReference type="EMBL" id="JAVDRD010000019">
    <property type="protein sequence ID" value="MDR6513303.1"/>
    <property type="molecule type" value="Genomic_DNA"/>
</dbReference>
<dbReference type="PRINTS" id="PR01036">
    <property type="entry name" value="TCRTETB"/>
</dbReference>
<feature type="transmembrane region" description="Helical" evidence="7">
    <location>
        <begin position="64"/>
        <end position="84"/>
    </location>
</feature>
<dbReference type="PROSITE" id="PS50850">
    <property type="entry name" value="MFS"/>
    <property type="match status" value="1"/>
</dbReference>
<keyword evidence="10" id="KW-1185">Reference proteome</keyword>
<evidence type="ECO:0000256" key="5">
    <source>
        <dbReference type="ARBA" id="ARBA00022989"/>
    </source>
</evidence>
<evidence type="ECO:0000259" key="8">
    <source>
        <dbReference type="PROSITE" id="PS50850"/>
    </source>
</evidence>
<dbReference type="RefSeq" id="WP_309806579.1">
    <property type="nucleotide sequence ID" value="NZ_JAVDRD010000019.1"/>
</dbReference>
<keyword evidence="3" id="KW-1003">Cell membrane</keyword>
<feature type="transmembrane region" description="Helical" evidence="7">
    <location>
        <begin position="412"/>
        <end position="434"/>
    </location>
</feature>
<dbReference type="Gene3D" id="1.20.1720.10">
    <property type="entry name" value="Multidrug resistance protein D"/>
    <property type="match status" value="1"/>
</dbReference>
<keyword evidence="6 7" id="KW-0472">Membrane</keyword>
<dbReference type="Pfam" id="PF07690">
    <property type="entry name" value="MFS_1"/>
    <property type="match status" value="1"/>
</dbReference>
<gene>
    <name evidence="9" type="ORF">J2792_004196</name>
</gene>
<feature type="transmembrane region" description="Helical" evidence="7">
    <location>
        <begin position="211"/>
        <end position="231"/>
    </location>
</feature>
<dbReference type="InterPro" id="IPR020846">
    <property type="entry name" value="MFS_dom"/>
</dbReference>
<keyword evidence="5 7" id="KW-1133">Transmembrane helix</keyword>
<feature type="transmembrane region" description="Helical" evidence="7">
    <location>
        <begin position="379"/>
        <end position="400"/>
    </location>
</feature>
<keyword evidence="2" id="KW-0813">Transport</keyword>
<feature type="domain" description="Major facilitator superfamily (MFS) profile" evidence="8">
    <location>
        <begin position="1"/>
        <end position="443"/>
    </location>
</feature>
<feature type="transmembrane region" description="Helical" evidence="7">
    <location>
        <begin position="90"/>
        <end position="111"/>
    </location>
</feature>
<evidence type="ECO:0000256" key="4">
    <source>
        <dbReference type="ARBA" id="ARBA00022692"/>
    </source>
</evidence>
<dbReference type="PANTHER" id="PTHR42718">
    <property type="entry name" value="MAJOR FACILITATOR SUPERFAMILY MULTIDRUG TRANSPORTER MFSC"/>
    <property type="match status" value="1"/>
</dbReference>
<accession>A0ABU1MSJ2</accession>
<feature type="transmembrane region" description="Helical" evidence="7">
    <location>
        <begin position="342"/>
        <end position="367"/>
    </location>
</feature>
<dbReference type="NCBIfam" id="TIGR00711">
    <property type="entry name" value="efflux_EmrB"/>
    <property type="match status" value="1"/>
</dbReference>
<feature type="transmembrane region" description="Helical" evidence="7">
    <location>
        <begin position="312"/>
        <end position="330"/>
    </location>
</feature>
<sequence>MVVASAMFMQQLDSTVLTVALPTMARDLGVAAPTLSLALTSYLIALALFIPASGTLADRFGSRIVFCLSIAIFLVGSVACALAFNLPSLVAARFLQGIGGAMMVPVGRLVVLRSVDKSEIVQALSWLVMPALVGPILGPPLGGMIVTWFDWRWIFYINIPIGIAGIVFAIMLVPNIHGLQARFDWAGFFLSGAALACILFGLELASRSGTGTVALALLLLGSLLAAAYLLHARHTQNPILDPALLRTTNFRLSVIAGSLARITQGAQPFLLPLLFQLGFGFSAALTGALTVSVAIGGLAMKTLAPRILRRWGFRRSLIVSGLAGTAGYALCGAFRPEWPLPLIALILLVAGFFTSFQFTAYNAIAYADIDEARMSSATSFYATFQQLSMSLGICLAAATLELAPRMAGRGVLTLGDFSLAFLLVSFISGSAIIWNRRFAAEAGKALTKPAAAP</sequence>
<dbReference type="PANTHER" id="PTHR42718:SF46">
    <property type="entry name" value="BLR6921 PROTEIN"/>
    <property type="match status" value="1"/>
</dbReference>
<evidence type="ECO:0000256" key="6">
    <source>
        <dbReference type="ARBA" id="ARBA00023136"/>
    </source>
</evidence>
<organism evidence="9 10">
    <name type="scientific">Novosphingobium capsulatum</name>
    <dbReference type="NCBI Taxonomy" id="13688"/>
    <lineage>
        <taxon>Bacteria</taxon>
        <taxon>Pseudomonadati</taxon>
        <taxon>Pseudomonadota</taxon>
        <taxon>Alphaproteobacteria</taxon>
        <taxon>Sphingomonadales</taxon>
        <taxon>Sphingomonadaceae</taxon>
        <taxon>Novosphingobium</taxon>
    </lineage>
</organism>
<protein>
    <submittedName>
        <fullName evidence="9">EmrB/QacA subfamily drug resistance transporter</fullName>
    </submittedName>
</protein>
<proteinExistence type="predicted"/>
<dbReference type="InterPro" id="IPR036259">
    <property type="entry name" value="MFS_trans_sf"/>
</dbReference>
<reference evidence="9 10" key="1">
    <citation type="submission" date="2023-07" db="EMBL/GenBank/DDBJ databases">
        <title>Sorghum-associated microbial communities from plants grown in Nebraska, USA.</title>
        <authorList>
            <person name="Schachtman D."/>
        </authorList>
    </citation>
    <scope>NUCLEOTIDE SEQUENCE [LARGE SCALE GENOMIC DNA]</scope>
    <source>
        <strain evidence="9 10">DS1027</strain>
    </source>
</reference>
<feature type="transmembrane region" description="Helical" evidence="7">
    <location>
        <begin position="123"/>
        <end position="141"/>
    </location>
</feature>
<evidence type="ECO:0000256" key="3">
    <source>
        <dbReference type="ARBA" id="ARBA00022475"/>
    </source>
</evidence>
<dbReference type="Gene3D" id="1.20.1250.20">
    <property type="entry name" value="MFS general substrate transporter like domains"/>
    <property type="match status" value="1"/>
</dbReference>
<name>A0ABU1MSJ2_9SPHN</name>
<keyword evidence="4 7" id="KW-0812">Transmembrane</keyword>
<evidence type="ECO:0000313" key="10">
    <source>
        <dbReference type="Proteomes" id="UP001184150"/>
    </source>
</evidence>
<evidence type="ECO:0000256" key="2">
    <source>
        <dbReference type="ARBA" id="ARBA00022448"/>
    </source>
</evidence>
<evidence type="ECO:0000313" key="9">
    <source>
        <dbReference type="EMBL" id="MDR6513303.1"/>
    </source>
</evidence>
<dbReference type="InterPro" id="IPR011701">
    <property type="entry name" value="MFS"/>
</dbReference>
<comment type="subcellular location">
    <subcellularLocation>
        <location evidence="1">Cell membrane</location>
        <topology evidence="1">Multi-pass membrane protein</topology>
    </subcellularLocation>
</comment>